<sequence length="85" mass="9443">MCSRFWTLVFLVLIVGHPFDNVKVTIAVEKFNLQATNMMVLIGGGGTGSFLSNCRRDKGTELGRLGGSFLGNTIWQHELRRLTKS</sequence>
<dbReference type="Proteomes" id="UP001055879">
    <property type="component" value="Linkage Group LG06"/>
</dbReference>
<reference evidence="1 2" key="2">
    <citation type="journal article" date="2022" name="Mol. Ecol. Resour.">
        <title>The genomes of chicory, endive, great burdock and yacon provide insights into Asteraceae paleo-polyploidization history and plant inulin production.</title>
        <authorList>
            <person name="Fan W."/>
            <person name="Wang S."/>
            <person name="Wang H."/>
            <person name="Wang A."/>
            <person name="Jiang F."/>
            <person name="Liu H."/>
            <person name="Zhao H."/>
            <person name="Xu D."/>
            <person name="Zhang Y."/>
        </authorList>
    </citation>
    <scope>NUCLEOTIDE SEQUENCE [LARGE SCALE GENOMIC DNA]</scope>
    <source>
        <strain evidence="2">cv. Niubang</strain>
    </source>
</reference>
<dbReference type="EMBL" id="CM042052">
    <property type="protein sequence ID" value="KAI3718954.1"/>
    <property type="molecule type" value="Genomic_DNA"/>
</dbReference>
<evidence type="ECO:0000313" key="1">
    <source>
        <dbReference type="EMBL" id="KAI3718954.1"/>
    </source>
</evidence>
<comment type="caution">
    <text evidence="1">The sequence shown here is derived from an EMBL/GenBank/DDBJ whole genome shotgun (WGS) entry which is preliminary data.</text>
</comment>
<name>A0ACB9B997_ARCLA</name>
<evidence type="ECO:0000313" key="2">
    <source>
        <dbReference type="Proteomes" id="UP001055879"/>
    </source>
</evidence>
<accession>A0ACB9B997</accession>
<keyword evidence="2" id="KW-1185">Reference proteome</keyword>
<organism evidence="1 2">
    <name type="scientific">Arctium lappa</name>
    <name type="common">Greater burdock</name>
    <name type="synonym">Lappa major</name>
    <dbReference type="NCBI Taxonomy" id="4217"/>
    <lineage>
        <taxon>Eukaryota</taxon>
        <taxon>Viridiplantae</taxon>
        <taxon>Streptophyta</taxon>
        <taxon>Embryophyta</taxon>
        <taxon>Tracheophyta</taxon>
        <taxon>Spermatophyta</taxon>
        <taxon>Magnoliopsida</taxon>
        <taxon>eudicotyledons</taxon>
        <taxon>Gunneridae</taxon>
        <taxon>Pentapetalae</taxon>
        <taxon>asterids</taxon>
        <taxon>campanulids</taxon>
        <taxon>Asterales</taxon>
        <taxon>Asteraceae</taxon>
        <taxon>Carduoideae</taxon>
        <taxon>Cardueae</taxon>
        <taxon>Arctiinae</taxon>
        <taxon>Arctium</taxon>
    </lineage>
</organism>
<gene>
    <name evidence="1" type="ORF">L6452_19839</name>
</gene>
<reference evidence="2" key="1">
    <citation type="journal article" date="2022" name="Mol. Ecol. Resour.">
        <title>The genomes of chicory, endive, great burdock and yacon provide insights into Asteraceae palaeo-polyploidization history and plant inulin production.</title>
        <authorList>
            <person name="Fan W."/>
            <person name="Wang S."/>
            <person name="Wang H."/>
            <person name="Wang A."/>
            <person name="Jiang F."/>
            <person name="Liu H."/>
            <person name="Zhao H."/>
            <person name="Xu D."/>
            <person name="Zhang Y."/>
        </authorList>
    </citation>
    <scope>NUCLEOTIDE SEQUENCE [LARGE SCALE GENOMIC DNA]</scope>
    <source>
        <strain evidence="2">cv. Niubang</strain>
    </source>
</reference>
<protein>
    <submittedName>
        <fullName evidence="1">Uncharacterized protein</fullName>
    </submittedName>
</protein>
<proteinExistence type="predicted"/>